<dbReference type="GO" id="GO:0005737">
    <property type="term" value="C:cytoplasm"/>
    <property type="evidence" value="ECO:0007669"/>
    <property type="project" value="UniProtKB-SubCell"/>
</dbReference>
<proteinExistence type="predicted"/>
<dbReference type="GO" id="GO:0010970">
    <property type="term" value="P:transport along microtubule"/>
    <property type="evidence" value="ECO:0007669"/>
    <property type="project" value="TreeGrafter"/>
</dbReference>
<sequence length="284" mass="31952">SDNTDEDDLHDAETIKDSDENKASKKIDFDDFLSFMVQKRPVIERALRQNEPNIFFDYTCSIDDTKKGQDENIIKIELKKTFNMPDKLASSSIITCLDWSTQHPELLLGAYDNMSFNFEDSDSEAIVALWNAKSDQKIPLQTFTTTSLVTSCTFSPFNPSLIIGSTYSGQIVMWDTRSNKRTPIQRSSLSISSHVNPVYCIHVLGNQLIVSISNDGKVCTWSLENLNIPIESTDLMLKQPANRQVYATCLDFQTQCQTEEMGSMQKLAVLGAEDGYCHSIATNK</sequence>
<dbReference type="AlphaFoldDB" id="A0A3M7QGQ1"/>
<evidence type="ECO:0000313" key="6">
    <source>
        <dbReference type="EMBL" id="RNA10211.1"/>
    </source>
</evidence>
<gene>
    <name evidence="6" type="ORF">BpHYR1_033428</name>
</gene>
<dbReference type="InterPro" id="IPR015943">
    <property type="entry name" value="WD40/YVTN_repeat-like_dom_sf"/>
</dbReference>
<dbReference type="InterPro" id="IPR036322">
    <property type="entry name" value="WD40_repeat_dom_sf"/>
</dbReference>
<dbReference type="PANTHER" id="PTHR12442">
    <property type="entry name" value="DYNEIN INTERMEDIATE CHAIN"/>
    <property type="match status" value="1"/>
</dbReference>
<dbReference type="STRING" id="10195.A0A3M7QGQ1"/>
<dbReference type="PANTHER" id="PTHR12442:SF22">
    <property type="entry name" value="CYTOPLASMIC DYNEIN 1 INTERMEDIATE CHAIN-RELATED"/>
    <property type="match status" value="1"/>
</dbReference>
<dbReference type="InterPro" id="IPR050687">
    <property type="entry name" value="Dynein_IC"/>
</dbReference>
<dbReference type="GO" id="GO:0005868">
    <property type="term" value="C:cytoplasmic dynein complex"/>
    <property type="evidence" value="ECO:0007669"/>
    <property type="project" value="TreeGrafter"/>
</dbReference>
<evidence type="ECO:0000256" key="5">
    <source>
        <dbReference type="SAM" id="MobiDB-lite"/>
    </source>
</evidence>
<dbReference type="GO" id="GO:0045503">
    <property type="term" value="F:dynein light chain binding"/>
    <property type="evidence" value="ECO:0007669"/>
    <property type="project" value="TreeGrafter"/>
</dbReference>
<keyword evidence="2" id="KW-0963">Cytoplasm</keyword>
<reference evidence="6 7" key="1">
    <citation type="journal article" date="2018" name="Sci. Rep.">
        <title>Genomic signatures of local adaptation to the degree of environmental predictability in rotifers.</title>
        <authorList>
            <person name="Franch-Gras L."/>
            <person name="Hahn C."/>
            <person name="Garcia-Roger E.M."/>
            <person name="Carmona M.J."/>
            <person name="Serra M."/>
            <person name="Gomez A."/>
        </authorList>
    </citation>
    <scope>NUCLEOTIDE SEQUENCE [LARGE SCALE GENOMIC DNA]</scope>
    <source>
        <strain evidence="6">HYR1</strain>
    </source>
</reference>
<feature type="non-terminal residue" evidence="6">
    <location>
        <position position="1"/>
    </location>
</feature>
<name>A0A3M7QGQ1_BRAPC</name>
<comment type="caution">
    <text evidence="6">The sequence shown here is derived from an EMBL/GenBank/DDBJ whole genome shotgun (WGS) entry which is preliminary data.</text>
</comment>
<keyword evidence="4" id="KW-0677">Repeat</keyword>
<dbReference type="SMART" id="SM00320">
    <property type="entry name" value="WD40"/>
    <property type="match status" value="3"/>
</dbReference>
<dbReference type="EMBL" id="REGN01006262">
    <property type="protein sequence ID" value="RNA10211.1"/>
    <property type="molecule type" value="Genomic_DNA"/>
</dbReference>
<keyword evidence="7" id="KW-1185">Reference proteome</keyword>
<keyword evidence="3" id="KW-0853">WD repeat</keyword>
<comment type="subcellular location">
    <subcellularLocation>
        <location evidence="1">Cytoplasm</location>
    </subcellularLocation>
</comment>
<dbReference type="SUPFAM" id="SSF50978">
    <property type="entry name" value="WD40 repeat-like"/>
    <property type="match status" value="1"/>
</dbReference>
<accession>A0A3M7QGQ1</accession>
<dbReference type="Proteomes" id="UP000276133">
    <property type="component" value="Unassembled WGS sequence"/>
</dbReference>
<evidence type="ECO:0000313" key="7">
    <source>
        <dbReference type="Proteomes" id="UP000276133"/>
    </source>
</evidence>
<feature type="compositionally biased region" description="Basic and acidic residues" evidence="5">
    <location>
        <begin position="11"/>
        <end position="20"/>
    </location>
</feature>
<feature type="region of interest" description="Disordered" evidence="5">
    <location>
        <begin position="1"/>
        <end position="20"/>
    </location>
</feature>
<evidence type="ECO:0000256" key="1">
    <source>
        <dbReference type="ARBA" id="ARBA00004496"/>
    </source>
</evidence>
<dbReference type="OrthoDB" id="4189at2759"/>
<evidence type="ECO:0000256" key="3">
    <source>
        <dbReference type="ARBA" id="ARBA00022574"/>
    </source>
</evidence>
<dbReference type="Gene3D" id="2.130.10.10">
    <property type="entry name" value="YVTN repeat-like/Quinoprotein amine dehydrogenase"/>
    <property type="match status" value="1"/>
</dbReference>
<dbReference type="Pfam" id="PF00400">
    <property type="entry name" value="WD40"/>
    <property type="match status" value="1"/>
</dbReference>
<organism evidence="6 7">
    <name type="scientific">Brachionus plicatilis</name>
    <name type="common">Marine rotifer</name>
    <name type="synonym">Brachionus muelleri</name>
    <dbReference type="NCBI Taxonomy" id="10195"/>
    <lineage>
        <taxon>Eukaryota</taxon>
        <taxon>Metazoa</taxon>
        <taxon>Spiralia</taxon>
        <taxon>Gnathifera</taxon>
        <taxon>Rotifera</taxon>
        <taxon>Eurotatoria</taxon>
        <taxon>Monogononta</taxon>
        <taxon>Pseudotrocha</taxon>
        <taxon>Ploima</taxon>
        <taxon>Brachionidae</taxon>
        <taxon>Brachionus</taxon>
    </lineage>
</organism>
<feature type="compositionally biased region" description="Acidic residues" evidence="5">
    <location>
        <begin position="1"/>
        <end position="10"/>
    </location>
</feature>
<evidence type="ECO:0000256" key="4">
    <source>
        <dbReference type="ARBA" id="ARBA00022737"/>
    </source>
</evidence>
<dbReference type="InterPro" id="IPR001680">
    <property type="entry name" value="WD40_rpt"/>
</dbReference>
<protein>
    <submittedName>
        <fullName evidence="6">Cytoplasmic dynein 1 intermediate chain</fullName>
    </submittedName>
</protein>
<evidence type="ECO:0000256" key="2">
    <source>
        <dbReference type="ARBA" id="ARBA00022490"/>
    </source>
</evidence>
<dbReference type="GO" id="GO:0045504">
    <property type="term" value="F:dynein heavy chain binding"/>
    <property type="evidence" value="ECO:0007669"/>
    <property type="project" value="TreeGrafter"/>
</dbReference>